<comment type="caution">
    <text evidence="1">The sequence shown here is derived from an EMBL/GenBank/DDBJ whole genome shotgun (WGS) entry which is preliminary data.</text>
</comment>
<name>A0A8S9KW06_BRACR</name>
<proteinExistence type="predicted"/>
<dbReference type="AlphaFoldDB" id="A0A8S9KW06"/>
<reference evidence="1" key="1">
    <citation type="submission" date="2019-12" db="EMBL/GenBank/DDBJ databases">
        <title>Genome sequencing and annotation of Brassica cretica.</title>
        <authorList>
            <person name="Studholme D.J."/>
            <person name="Sarris P.F."/>
        </authorList>
    </citation>
    <scope>NUCLEOTIDE SEQUENCE</scope>
    <source>
        <strain evidence="1">PFS-001/15</strain>
        <tissue evidence="1">Leaf</tissue>
    </source>
</reference>
<evidence type="ECO:0000313" key="2">
    <source>
        <dbReference type="Proteomes" id="UP000712281"/>
    </source>
</evidence>
<dbReference type="EMBL" id="QGKW02000717">
    <property type="protein sequence ID" value="KAF2599810.1"/>
    <property type="molecule type" value="Genomic_DNA"/>
</dbReference>
<evidence type="ECO:0000313" key="1">
    <source>
        <dbReference type="EMBL" id="KAF2599810.1"/>
    </source>
</evidence>
<dbReference type="Proteomes" id="UP000712281">
    <property type="component" value="Unassembled WGS sequence"/>
</dbReference>
<accession>A0A8S9KW06</accession>
<organism evidence="1 2">
    <name type="scientific">Brassica cretica</name>
    <name type="common">Mustard</name>
    <dbReference type="NCBI Taxonomy" id="69181"/>
    <lineage>
        <taxon>Eukaryota</taxon>
        <taxon>Viridiplantae</taxon>
        <taxon>Streptophyta</taxon>
        <taxon>Embryophyta</taxon>
        <taxon>Tracheophyta</taxon>
        <taxon>Spermatophyta</taxon>
        <taxon>Magnoliopsida</taxon>
        <taxon>eudicotyledons</taxon>
        <taxon>Gunneridae</taxon>
        <taxon>Pentapetalae</taxon>
        <taxon>rosids</taxon>
        <taxon>malvids</taxon>
        <taxon>Brassicales</taxon>
        <taxon>Brassicaceae</taxon>
        <taxon>Brassiceae</taxon>
        <taxon>Brassica</taxon>
    </lineage>
</organism>
<protein>
    <submittedName>
        <fullName evidence="1">Uncharacterized protein</fullName>
    </submittedName>
</protein>
<sequence>MILRTNVSKEAIYLLIYQNYIDPHKLSTFLGIPNFPETEEKGDVTVSCAVEEKGDVTENLLSQQNYIFHRMVSLLPAVYVSGLLEAACLVVGKSGPKSKESNLSILLVAVNSLEFEICGLGRRTLVCLLPWA</sequence>
<gene>
    <name evidence="1" type="ORF">F2Q68_00008412</name>
</gene>